<dbReference type="InterPro" id="IPR041649">
    <property type="entry name" value="NepR"/>
</dbReference>
<dbReference type="RefSeq" id="WP_131306511.1">
    <property type="nucleotide sequence ID" value="NZ_SJFN01000004.1"/>
</dbReference>
<dbReference type="EMBL" id="SJFN01000004">
    <property type="protein sequence ID" value="TBW40388.1"/>
    <property type="molecule type" value="Genomic_DNA"/>
</dbReference>
<keyword evidence="4" id="KW-1185">Reference proteome</keyword>
<evidence type="ECO:0000313" key="4">
    <source>
        <dbReference type="Proteomes" id="UP000292781"/>
    </source>
</evidence>
<evidence type="ECO:0000313" key="3">
    <source>
        <dbReference type="EMBL" id="TBW40388.1"/>
    </source>
</evidence>
<dbReference type="AlphaFoldDB" id="A0A4Q9VYA2"/>
<accession>A0A4Q9VYA2</accession>
<feature type="region of interest" description="Disordered" evidence="1">
    <location>
        <begin position="1"/>
        <end position="20"/>
    </location>
</feature>
<organism evidence="3 4">
    <name type="scientific">Siculibacillus lacustris</name>
    <dbReference type="NCBI Taxonomy" id="1549641"/>
    <lineage>
        <taxon>Bacteria</taxon>
        <taxon>Pseudomonadati</taxon>
        <taxon>Pseudomonadota</taxon>
        <taxon>Alphaproteobacteria</taxon>
        <taxon>Hyphomicrobiales</taxon>
        <taxon>Ancalomicrobiaceae</taxon>
        <taxon>Siculibacillus</taxon>
    </lineage>
</organism>
<feature type="compositionally biased region" description="Basic and acidic residues" evidence="1">
    <location>
        <begin position="41"/>
        <end position="53"/>
    </location>
</feature>
<sequence>MNASRDDDRPTPTLEPKLQAHIGRQLRQLYDQMVSEPVPDRFKSLLEQLESRETPSAAETDASAPADTTSEPSQVPR</sequence>
<evidence type="ECO:0000256" key="1">
    <source>
        <dbReference type="SAM" id="MobiDB-lite"/>
    </source>
</evidence>
<proteinExistence type="predicted"/>
<feature type="compositionally biased region" description="Polar residues" evidence="1">
    <location>
        <begin position="66"/>
        <end position="77"/>
    </location>
</feature>
<gene>
    <name evidence="3" type="ORF">EYW49_04175</name>
</gene>
<dbReference type="OrthoDB" id="8454456at2"/>
<evidence type="ECO:0000259" key="2">
    <source>
        <dbReference type="Pfam" id="PF18557"/>
    </source>
</evidence>
<protein>
    <recommendedName>
        <fullName evidence="2">Anti-sigma factor NepR domain-containing protein</fullName>
    </recommendedName>
</protein>
<comment type="caution">
    <text evidence="3">The sequence shown here is derived from an EMBL/GenBank/DDBJ whole genome shotgun (WGS) entry which is preliminary data.</text>
</comment>
<reference evidence="3 4" key="1">
    <citation type="submission" date="2019-02" db="EMBL/GenBank/DDBJ databases">
        <title>Siculibacillus lacustris gen. nov., sp. nov., a new rosette-forming bacterium isolated from a freshwater crater lake (Lake St. Ana, Romania).</title>
        <authorList>
            <person name="Felfoldi T."/>
            <person name="Marton Z."/>
            <person name="Szabo A."/>
            <person name="Mentes A."/>
            <person name="Boka K."/>
            <person name="Marialigeti K."/>
            <person name="Mathe I."/>
            <person name="Koncz M."/>
            <person name="Schumann P."/>
            <person name="Toth E."/>
        </authorList>
    </citation>
    <scope>NUCLEOTIDE SEQUENCE [LARGE SCALE GENOMIC DNA]</scope>
    <source>
        <strain evidence="3 4">SA-279</strain>
    </source>
</reference>
<dbReference type="Proteomes" id="UP000292781">
    <property type="component" value="Unassembled WGS sequence"/>
</dbReference>
<feature type="region of interest" description="Disordered" evidence="1">
    <location>
        <begin position="41"/>
        <end position="77"/>
    </location>
</feature>
<feature type="domain" description="Anti-sigma factor NepR" evidence="2">
    <location>
        <begin position="19"/>
        <end position="53"/>
    </location>
</feature>
<name>A0A4Q9VYA2_9HYPH</name>
<feature type="compositionally biased region" description="Basic and acidic residues" evidence="1">
    <location>
        <begin position="1"/>
        <end position="10"/>
    </location>
</feature>
<dbReference type="Pfam" id="PF18557">
    <property type="entry name" value="NepR"/>
    <property type="match status" value="1"/>
</dbReference>